<gene>
    <name evidence="2" type="ORF">NBRC3293_0367</name>
</gene>
<proteinExistence type="predicted"/>
<feature type="domain" description="HTH cro/C1-type" evidence="1">
    <location>
        <begin position="24"/>
        <end position="68"/>
    </location>
</feature>
<comment type="caution">
    <text evidence="2">The sequence shown here is derived from an EMBL/GenBank/DDBJ whole genome shotgun (WGS) entry which is preliminary data.</text>
</comment>
<evidence type="ECO:0000313" key="2">
    <source>
        <dbReference type="EMBL" id="GEM15870.1"/>
    </source>
</evidence>
<dbReference type="AlphaFoldDB" id="A0A829WZF9"/>
<organism evidence="2 3">
    <name type="scientific">Gluconobacter oxydans NBRC 3293</name>
    <dbReference type="NCBI Taxonomy" id="1315969"/>
    <lineage>
        <taxon>Bacteria</taxon>
        <taxon>Pseudomonadati</taxon>
        <taxon>Pseudomonadota</taxon>
        <taxon>Alphaproteobacteria</taxon>
        <taxon>Acetobacterales</taxon>
        <taxon>Acetobacteraceae</taxon>
        <taxon>Gluconobacter</taxon>
    </lineage>
</organism>
<evidence type="ECO:0000313" key="3">
    <source>
        <dbReference type="Proteomes" id="UP000484858"/>
    </source>
</evidence>
<accession>A0A829WZF9</accession>
<dbReference type="PROSITE" id="PS50943">
    <property type="entry name" value="HTH_CROC1"/>
    <property type="match status" value="1"/>
</dbReference>
<dbReference type="EMBL" id="BARJ01000002">
    <property type="protein sequence ID" value="GEM15870.1"/>
    <property type="molecule type" value="Genomic_DNA"/>
</dbReference>
<dbReference type="Proteomes" id="UP000484858">
    <property type="component" value="Unassembled WGS sequence"/>
</dbReference>
<reference evidence="2 3" key="1">
    <citation type="submission" date="2013-04" db="EMBL/GenBank/DDBJ databases">
        <title>Gluconobacter oxydans NBRC 3293 whole genome sequence.</title>
        <authorList>
            <person name="Matsutani M."/>
            <person name="Yakushi T."/>
            <person name="Matsushita K."/>
        </authorList>
    </citation>
    <scope>NUCLEOTIDE SEQUENCE [LARGE SCALE GENOMIC DNA]</scope>
    <source>
        <strain evidence="2 3">NBRC 3293</strain>
    </source>
</reference>
<protein>
    <submittedName>
        <fullName evidence="2">Transcriptional regulator</fullName>
    </submittedName>
</protein>
<evidence type="ECO:0000259" key="1">
    <source>
        <dbReference type="PROSITE" id="PS50943"/>
    </source>
</evidence>
<dbReference type="InterPro" id="IPR001387">
    <property type="entry name" value="Cro/C1-type_HTH"/>
</dbReference>
<sequence length="265" mass="30370">MNENHLSQTDLALNLRYLSGFYRSIADVCRRVDINRSQFNKYISGLAQPSPFIMRRLSDFFGLEEYELRMPHAQMVALMAKGPNGRRNDTETFLPTEIVGDIRKAQVHLGIYRCYKMSMRSPRQVIVSLMNIYKFKGRIWVSYIEKSGKRKHRYRGTLSYLGERIFITCRDTLFSSEITSFVLFPSSSRTVQTLSGLCLGAASDNSRVPTCVRIVLQPLPGGTNLRKELWECTNLKKDNPRIPDDILRLLTENETDTGVLKAIST</sequence>
<name>A0A829WZF9_GLUOY</name>